<name>A0A6N3GHR0_CLOSY</name>
<dbReference type="Pfam" id="PF19127">
    <property type="entry name" value="Choline_bind_3"/>
    <property type="match status" value="1"/>
</dbReference>
<gene>
    <name evidence="4" type="primary">lytA_9</name>
    <name evidence="4" type="ORF">CSLFYP84_03083</name>
</gene>
<evidence type="ECO:0000313" key="4">
    <source>
        <dbReference type="EMBL" id="VYU63974.1"/>
    </source>
</evidence>
<sequence>MNNENNLYRDKKMDSGKMKKLRLFPGAALCLALTLGMTVPAMADSGSWQQDNEGRWKYITESGTAAAPGWLEADGNWYRIGEDGNRQTGWFREGDAWYYLDESGIMATGWKKVDGKHYYFRDNGTMQNSTLRKDETQYTFNADGSFASARREKNTGGGAFPVGFYNTELQALADNLNELKEDSFDGDEEDDYYEDDKKNYDKDASYVINGRLQEIAEHRLQMARTKGYGSGKIPDEGTLSEYLKAIGYNSGRRIMEVYLMNCDGADAAEDKLLRNHNSDEKKRSDRAVYYKEMGLAHEKVNGKDYYMVIFMR</sequence>
<proteinExistence type="predicted"/>
<accession>A0A6N3GHR0</accession>
<evidence type="ECO:0000256" key="3">
    <source>
        <dbReference type="SAM" id="SignalP"/>
    </source>
</evidence>
<keyword evidence="1" id="KW-0677">Repeat</keyword>
<protein>
    <submittedName>
        <fullName evidence="4">Autolysin</fullName>
        <ecNumber evidence="4">3.5.1.28</ecNumber>
    </submittedName>
</protein>
<dbReference type="SUPFAM" id="SSF69360">
    <property type="entry name" value="Cell wall binding repeat"/>
    <property type="match status" value="1"/>
</dbReference>
<feature type="signal peptide" evidence="3">
    <location>
        <begin position="1"/>
        <end position="43"/>
    </location>
</feature>
<keyword evidence="4" id="KW-0378">Hydrolase</keyword>
<organism evidence="4">
    <name type="scientific">Clostridium symbiosum</name>
    <name type="common">Bacteroides symbiosus</name>
    <dbReference type="NCBI Taxonomy" id="1512"/>
    <lineage>
        <taxon>Bacteria</taxon>
        <taxon>Bacillati</taxon>
        <taxon>Bacillota</taxon>
        <taxon>Clostridia</taxon>
        <taxon>Lachnospirales</taxon>
        <taxon>Lachnospiraceae</taxon>
        <taxon>Otoolea</taxon>
    </lineage>
</organism>
<dbReference type="PROSITE" id="PS51170">
    <property type="entry name" value="CW"/>
    <property type="match status" value="2"/>
</dbReference>
<evidence type="ECO:0000256" key="1">
    <source>
        <dbReference type="ARBA" id="ARBA00022737"/>
    </source>
</evidence>
<reference evidence="4" key="1">
    <citation type="submission" date="2019-11" db="EMBL/GenBank/DDBJ databases">
        <authorList>
            <person name="Feng L."/>
        </authorList>
    </citation>
    <scope>NUCLEOTIDE SEQUENCE</scope>
    <source>
        <strain evidence="4">CsymbiosumLFYP84</strain>
    </source>
</reference>
<dbReference type="Pfam" id="PF01473">
    <property type="entry name" value="Choline_bind_1"/>
    <property type="match status" value="2"/>
</dbReference>
<keyword evidence="3" id="KW-0732">Signal</keyword>
<dbReference type="GO" id="GO:0008745">
    <property type="term" value="F:N-acetylmuramoyl-L-alanine amidase activity"/>
    <property type="evidence" value="ECO:0007669"/>
    <property type="project" value="UniProtKB-EC"/>
</dbReference>
<dbReference type="EMBL" id="CACRUA010000035">
    <property type="protein sequence ID" value="VYU63974.1"/>
    <property type="molecule type" value="Genomic_DNA"/>
</dbReference>
<evidence type="ECO:0000256" key="2">
    <source>
        <dbReference type="PROSITE-ProRule" id="PRU00591"/>
    </source>
</evidence>
<feature type="chain" id="PRO_5026823908" evidence="3">
    <location>
        <begin position="44"/>
        <end position="312"/>
    </location>
</feature>
<dbReference type="Gene3D" id="2.10.270.10">
    <property type="entry name" value="Cholin Binding"/>
    <property type="match status" value="1"/>
</dbReference>
<dbReference type="AlphaFoldDB" id="A0A6N3GHR0"/>
<feature type="repeat" description="Cell wall-binding" evidence="2">
    <location>
        <begin position="107"/>
        <end position="126"/>
    </location>
</feature>
<dbReference type="EC" id="3.5.1.28" evidence="4"/>
<dbReference type="InterPro" id="IPR018337">
    <property type="entry name" value="Cell_wall/Cho-bd_repeat"/>
</dbReference>
<feature type="repeat" description="Cell wall-binding" evidence="2">
    <location>
        <begin position="87"/>
        <end position="106"/>
    </location>
</feature>